<sequence length="86" mass="9619">MALVSEVSALLLNNIKKCKVKSHINQIPIATLNSVNQLLQSTRRLRLNNRANQQIRAARTPTYPPHYFQGPKVQADGSSSRVLLNI</sequence>
<dbReference type="AlphaFoldDB" id="A0A8K0GBV1"/>
<dbReference type="OrthoDB" id="6621265at2759"/>
<comment type="caution">
    <text evidence="1">The sequence shown here is derived from an EMBL/GenBank/DDBJ whole genome shotgun (WGS) entry which is preliminary data.</text>
</comment>
<name>A0A8K0GBV1_IGNLU</name>
<gene>
    <name evidence="1" type="ORF">ILUMI_12967</name>
</gene>
<dbReference type="Proteomes" id="UP000801492">
    <property type="component" value="Unassembled WGS sequence"/>
</dbReference>
<reference evidence="1" key="1">
    <citation type="submission" date="2019-08" db="EMBL/GenBank/DDBJ databases">
        <title>The genome of the North American firefly Photinus pyralis.</title>
        <authorList>
            <consortium name="Photinus pyralis genome working group"/>
            <person name="Fallon T.R."/>
            <person name="Sander Lower S.E."/>
            <person name="Weng J.-K."/>
        </authorList>
    </citation>
    <scope>NUCLEOTIDE SEQUENCE</scope>
    <source>
        <strain evidence="1">TRF0915ILg1</strain>
        <tissue evidence="1">Whole body</tissue>
    </source>
</reference>
<evidence type="ECO:0000313" key="1">
    <source>
        <dbReference type="EMBL" id="KAF2893206.1"/>
    </source>
</evidence>
<protein>
    <submittedName>
        <fullName evidence="1">Uncharacterized protein</fullName>
    </submittedName>
</protein>
<dbReference type="EMBL" id="VTPC01008150">
    <property type="protein sequence ID" value="KAF2893206.1"/>
    <property type="molecule type" value="Genomic_DNA"/>
</dbReference>
<accession>A0A8K0GBV1</accession>
<evidence type="ECO:0000313" key="2">
    <source>
        <dbReference type="Proteomes" id="UP000801492"/>
    </source>
</evidence>
<proteinExistence type="predicted"/>
<organism evidence="1 2">
    <name type="scientific">Ignelater luminosus</name>
    <name type="common">Cucubano</name>
    <name type="synonym">Pyrophorus luminosus</name>
    <dbReference type="NCBI Taxonomy" id="2038154"/>
    <lineage>
        <taxon>Eukaryota</taxon>
        <taxon>Metazoa</taxon>
        <taxon>Ecdysozoa</taxon>
        <taxon>Arthropoda</taxon>
        <taxon>Hexapoda</taxon>
        <taxon>Insecta</taxon>
        <taxon>Pterygota</taxon>
        <taxon>Neoptera</taxon>
        <taxon>Endopterygota</taxon>
        <taxon>Coleoptera</taxon>
        <taxon>Polyphaga</taxon>
        <taxon>Elateriformia</taxon>
        <taxon>Elateroidea</taxon>
        <taxon>Elateridae</taxon>
        <taxon>Agrypninae</taxon>
        <taxon>Pyrophorini</taxon>
        <taxon>Ignelater</taxon>
    </lineage>
</organism>
<keyword evidence="2" id="KW-1185">Reference proteome</keyword>